<dbReference type="EMBL" id="DF236967">
    <property type="protein sequence ID" value="GAQ78727.1"/>
    <property type="molecule type" value="Genomic_DNA"/>
</dbReference>
<keyword evidence="3" id="KW-1185">Reference proteome</keyword>
<organism evidence="2 3">
    <name type="scientific">Klebsormidium nitens</name>
    <name type="common">Green alga</name>
    <name type="synonym">Ulothrix nitens</name>
    <dbReference type="NCBI Taxonomy" id="105231"/>
    <lineage>
        <taxon>Eukaryota</taxon>
        <taxon>Viridiplantae</taxon>
        <taxon>Streptophyta</taxon>
        <taxon>Klebsormidiophyceae</taxon>
        <taxon>Klebsormidiales</taxon>
        <taxon>Klebsormidiaceae</taxon>
        <taxon>Klebsormidium</taxon>
    </lineage>
</organism>
<keyword evidence="1" id="KW-1133">Transmembrane helix</keyword>
<reference evidence="2 3" key="1">
    <citation type="journal article" date="2014" name="Nat. Commun.">
        <title>Klebsormidium flaccidum genome reveals primary factors for plant terrestrial adaptation.</title>
        <authorList>
            <person name="Hori K."/>
            <person name="Maruyama F."/>
            <person name="Fujisawa T."/>
            <person name="Togashi T."/>
            <person name="Yamamoto N."/>
            <person name="Seo M."/>
            <person name="Sato S."/>
            <person name="Yamada T."/>
            <person name="Mori H."/>
            <person name="Tajima N."/>
            <person name="Moriyama T."/>
            <person name="Ikeuchi M."/>
            <person name="Watanabe M."/>
            <person name="Wada H."/>
            <person name="Kobayashi K."/>
            <person name="Saito M."/>
            <person name="Masuda T."/>
            <person name="Sasaki-Sekimoto Y."/>
            <person name="Mashiguchi K."/>
            <person name="Awai K."/>
            <person name="Shimojima M."/>
            <person name="Masuda S."/>
            <person name="Iwai M."/>
            <person name="Nobusawa T."/>
            <person name="Narise T."/>
            <person name="Kondo S."/>
            <person name="Saito H."/>
            <person name="Sato R."/>
            <person name="Murakawa M."/>
            <person name="Ihara Y."/>
            <person name="Oshima-Yamada Y."/>
            <person name="Ohtaka K."/>
            <person name="Satoh M."/>
            <person name="Sonobe K."/>
            <person name="Ishii M."/>
            <person name="Ohtani R."/>
            <person name="Kanamori-Sato M."/>
            <person name="Honoki R."/>
            <person name="Miyazaki D."/>
            <person name="Mochizuki H."/>
            <person name="Umetsu J."/>
            <person name="Higashi K."/>
            <person name="Shibata D."/>
            <person name="Kamiya Y."/>
            <person name="Sato N."/>
            <person name="Nakamura Y."/>
            <person name="Tabata S."/>
            <person name="Ida S."/>
            <person name="Kurokawa K."/>
            <person name="Ohta H."/>
        </authorList>
    </citation>
    <scope>NUCLEOTIDE SEQUENCE [LARGE SCALE GENOMIC DNA]</scope>
    <source>
        <strain evidence="2 3">NIES-2285</strain>
    </source>
</reference>
<dbReference type="GO" id="GO:0016757">
    <property type="term" value="F:glycosyltransferase activity"/>
    <property type="evidence" value="ECO:0007669"/>
    <property type="project" value="InterPro"/>
</dbReference>
<dbReference type="PANTHER" id="PTHR31410">
    <property type="entry name" value="TRANSMEMBRANE PROTEIN 246"/>
    <property type="match status" value="1"/>
</dbReference>
<protein>
    <submittedName>
        <fullName evidence="2">Uncharacterized protein</fullName>
    </submittedName>
</protein>
<evidence type="ECO:0000313" key="2">
    <source>
        <dbReference type="EMBL" id="GAQ78727.1"/>
    </source>
</evidence>
<keyword evidence="1" id="KW-0812">Transmembrane</keyword>
<gene>
    <name evidence="2" type="ORF">KFL_000180105</name>
</gene>
<sequence>MRRRPDSTMHPLARLPPLRLALLLFFAFLACTLTVFLSVRNQTYTAFRWRAAATRAMHHHDRALVTSTHFLNSLSDDQLQQWKPAHQPAVTMVVLTCHRAVPYINVLVASLLQGQSAEELADGFRVRLLNVERDPVLRDSHEARLLRRIPLLQYQDAAANRIETNETWVARGVKDYMTALRACQVGVPTPWCIIIEEDALLTSDFVWKFKEGVVGVLGDGAKTTAFVKLWTTDWWDGFENEDWPKLALVVVASAGLLTAVVDCLCCTERRRGSHALPLTLCFAFFVITIAVNLWIVNAQLLSQIGEQPGVYSSGGIEKNAGDFLWLKQDSRFVDR</sequence>
<accession>A0A1Y1HQ89</accession>
<keyword evidence="1" id="KW-0472">Membrane</keyword>
<dbReference type="AlphaFoldDB" id="A0A1Y1HQ89"/>
<evidence type="ECO:0000313" key="3">
    <source>
        <dbReference type="Proteomes" id="UP000054558"/>
    </source>
</evidence>
<proteinExistence type="predicted"/>
<dbReference type="GO" id="GO:0000139">
    <property type="term" value="C:Golgi membrane"/>
    <property type="evidence" value="ECO:0007669"/>
    <property type="project" value="InterPro"/>
</dbReference>
<dbReference type="Proteomes" id="UP000054558">
    <property type="component" value="Unassembled WGS sequence"/>
</dbReference>
<dbReference type="PANTHER" id="PTHR31410:SF1">
    <property type="entry name" value="POST-GPI ATTACHMENT TO PROTEINS FACTOR 4"/>
    <property type="match status" value="1"/>
</dbReference>
<dbReference type="PROSITE" id="PS51257">
    <property type="entry name" value="PROKAR_LIPOPROTEIN"/>
    <property type="match status" value="1"/>
</dbReference>
<feature type="transmembrane region" description="Helical" evidence="1">
    <location>
        <begin position="276"/>
        <end position="296"/>
    </location>
</feature>
<evidence type="ECO:0000256" key="1">
    <source>
        <dbReference type="SAM" id="Phobius"/>
    </source>
</evidence>
<dbReference type="OrthoDB" id="416568at2759"/>
<dbReference type="GO" id="GO:0006506">
    <property type="term" value="P:GPI anchor biosynthetic process"/>
    <property type="evidence" value="ECO:0007669"/>
    <property type="project" value="InterPro"/>
</dbReference>
<name>A0A1Y1HQ89_KLENI</name>
<dbReference type="InterPro" id="IPR029675">
    <property type="entry name" value="PGAP4"/>
</dbReference>